<keyword evidence="5" id="KW-0812">Transmembrane</keyword>
<dbReference type="CDD" id="cd00085">
    <property type="entry name" value="HNHc"/>
    <property type="match status" value="1"/>
</dbReference>
<keyword evidence="5" id="KW-1133">Transmembrane helix</keyword>
<dbReference type="EMBL" id="CAHPSF010000002">
    <property type="protein sequence ID" value="CAB5683224.1"/>
    <property type="molecule type" value="Genomic_DNA"/>
</dbReference>
<comment type="similarity">
    <text evidence="3">Belongs to the HNH nuclease family.</text>
</comment>
<dbReference type="SMART" id="SM00507">
    <property type="entry name" value="HNHc"/>
    <property type="match status" value="1"/>
</dbReference>
<accession>A0A9N8D2J3</accession>
<dbReference type="AlphaFoldDB" id="A0A9N8D2J3"/>
<evidence type="ECO:0000256" key="5">
    <source>
        <dbReference type="SAM" id="Phobius"/>
    </source>
</evidence>
<proteinExistence type="inferred from homology"/>
<evidence type="ECO:0000256" key="2">
    <source>
        <dbReference type="ARBA" id="ARBA00022801"/>
    </source>
</evidence>
<dbReference type="Proteomes" id="UP000834611">
    <property type="component" value="Unassembled WGS sequence"/>
</dbReference>
<dbReference type="PANTHER" id="PTHR41286">
    <property type="entry name" value="HNH NUCLEASE YAJD-RELATED"/>
    <property type="match status" value="1"/>
</dbReference>
<feature type="transmembrane region" description="Helical" evidence="5">
    <location>
        <begin position="6"/>
        <end position="23"/>
    </location>
</feature>
<dbReference type="Pfam" id="PF01844">
    <property type="entry name" value="HNH"/>
    <property type="match status" value="1"/>
</dbReference>
<dbReference type="NCBIfam" id="NF008448">
    <property type="entry name" value="PRK11295.1"/>
    <property type="match status" value="1"/>
</dbReference>
<dbReference type="InterPro" id="IPR003615">
    <property type="entry name" value="HNH_nuc"/>
</dbReference>
<dbReference type="GO" id="GO:0016787">
    <property type="term" value="F:hydrolase activity"/>
    <property type="evidence" value="ECO:0007669"/>
    <property type="project" value="UniProtKB-KW"/>
</dbReference>
<dbReference type="GO" id="GO:0004519">
    <property type="term" value="F:endonuclease activity"/>
    <property type="evidence" value="ECO:0007669"/>
    <property type="project" value="UniProtKB-KW"/>
</dbReference>
<evidence type="ECO:0000256" key="3">
    <source>
        <dbReference type="ARBA" id="ARBA00038412"/>
    </source>
</evidence>
<sequence>MPYKVGDVIISGFFVVLSFFFCSELRYIRRIISKLLFLIGISAMALIPKNYARLESGYREKALKIYPWVCGRCTREFVYSNLRELTVHHIDHDHTNNPEDGSNWELLCLFCHDHEHSKYTEAEMYGTNVVAGEDAQNDIEAATYNPFADLKSMLNKKK</sequence>
<evidence type="ECO:0000256" key="4">
    <source>
        <dbReference type="ARBA" id="ARBA00040194"/>
    </source>
</evidence>
<dbReference type="GO" id="GO:0003676">
    <property type="term" value="F:nucleic acid binding"/>
    <property type="evidence" value="ECO:0007669"/>
    <property type="project" value="InterPro"/>
</dbReference>
<protein>
    <recommendedName>
        <fullName evidence="4">Putative HNH nuclease YajD</fullName>
    </recommendedName>
</protein>
<comment type="caution">
    <text evidence="7">The sequence shown here is derived from an EMBL/GenBank/DDBJ whole genome shotgun (WGS) entry which is preliminary data.</text>
</comment>
<feature type="domain" description="HNH nuclease" evidence="6">
    <location>
        <begin position="58"/>
        <end position="113"/>
    </location>
</feature>
<evidence type="ECO:0000259" key="6">
    <source>
        <dbReference type="SMART" id="SM00507"/>
    </source>
</evidence>
<keyword evidence="5" id="KW-0472">Membrane</keyword>
<reference evidence="7" key="1">
    <citation type="submission" date="2020-05" db="EMBL/GenBank/DDBJ databases">
        <authorList>
            <person name="Delgado-Blas J."/>
        </authorList>
    </citation>
    <scope>NUCLEOTIDE SEQUENCE</scope>
    <source>
        <strain evidence="7">BB1453</strain>
    </source>
</reference>
<dbReference type="InterPro" id="IPR002711">
    <property type="entry name" value="HNH"/>
</dbReference>
<keyword evidence="1" id="KW-0540">Nuclease</keyword>
<dbReference type="GO" id="GO:0005829">
    <property type="term" value="C:cytosol"/>
    <property type="evidence" value="ECO:0007669"/>
    <property type="project" value="TreeGrafter"/>
</dbReference>
<evidence type="ECO:0000313" key="8">
    <source>
        <dbReference type="Proteomes" id="UP000834611"/>
    </source>
</evidence>
<organism evidence="7 8">
    <name type="scientific">Providencia rettgeri</name>
    <dbReference type="NCBI Taxonomy" id="587"/>
    <lineage>
        <taxon>Bacteria</taxon>
        <taxon>Pseudomonadati</taxon>
        <taxon>Pseudomonadota</taxon>
        <taxon>Gammaproteobacteria</taxon>
        <taxon>Enterobacterales</taxon>
        <taxon>Morganellaceae</taxon>
        <taxon>Providencia</taxon>
    </lineage>
</organism>
<evidence type="ECO:0000313" key="7">
    <source>
        <dbReference type="EMBL" id="CAB5683224.1"/>
    </source>
</evidence>
<gene>
    <name evidence="7" type="ORF">GHA_01411</name>
</gene>
<evidence type="ECO:0000256" key="1">
    <source>
        <dbReference type="ARBA" id="ARBA00022722"/>
    </source>
</evidence>
<keyword evidence="7" id="KW-0255">Endonuclease</keyword>
<name>A0A9N8D2J3_PRORE</name>
<dbReference type="GO" id="GO:0008270">
    <property type="term" value="F:zinc ion binding"/>
    <property type="evidence" value="ECO:0007669"/>
    <property type="project" value="InterPro"/>
</dbReference>
<keyword evidence="2" id="KW-0378">Hydrolase</keyword>
<dbReference type="PANTHER" id="PTHR41286:SF1">
    <property type="entry name" value="HNH NUCLEASE YAJD-RELATED"/>
    <property type="match status" value="1"/>
</dbReference>